<evidence type="ECO:0000313" key="2">
    <source>
        <dbReference type="Proteomes" id="UP000646365"/>
    </source>
</evidence>
<dbReference type="InterPro" id="IPR011042">
    <property type="entry name" value="6-blade_b-propeller_TolB-like"/>
</dbReference>
<organism evidence="1 2">
    <name type="scientific">Aliidongia dinghuensis</name>
    <dbReference type="NCBI Taxonomy" id="1867774"/>
    <lineage>
        <taxon>Bacteria</taxon>
        <taxon>Pseudomonadati</taxon>
        <taxon>Pseudomonadota</taxon>
        <taxon>Alphaproteobacteria</taxon>
        <taxon>Rhodospirillales</taxon>
        <taxon>Dongiaceae</taxon>
        <taxon>Aliidongia</taxon>
    </lineage>
</organism>
<dbReference type="SUPFAM" id="SSF101898">
    <property type="entry name" value="NHL repeat"/>
    <property type="match status" value="1"/>
</dbReference>
<proteinExistence type="predicted"/>
<sequence>MPLLVTSAAGANGDGHGALLAFAPDGQSLGAFSTDRRIADPRGLGVDRVAGLLFLNSGSDRVLALDARGTVVRDSGPIDGLNAGGGNFGADGRYSVGLRSARAIMAFAPALDAPGTLVLPPGIVPFPRGFAFAPDGRLFLASGIGPDGTGDNAIRAFAPNGAPLPRWHVADPELSPLDLILAPTGNVVVSSERPFGAPDAVTTIREYAARDGRLVRVFSPGRTARFLKPRGLRFGPDGHLYCVARDEVVAFDFTTGRCLGAVVTLPRLNGQALAFFP</sequence>
<comment type="caution">
    <text evidence="1">The sequence shown here is derived from an EMBL/GenBank/DDBJ whole genome shotgun (WGS) entry which is preliminary data.</text>
</comment>
<reference evidence="1" key="1">
    <citation type="journal article" date="2014" name="Int. J. Syst. Evol. Microbiol.">
        <title>Complete genome sequence of Corynebacterium casei LMG S-19264T (=DSM 44701T), isolated from a smear-ripened cheese.</title>
        <authorList>
            <consortium name="US DOE Joint Genome Institute (JGI-PGF)"/>
            <person name="Walter F."/>
            <person name="Albersmeier A."/>
            <person name="Kalinowski J."/>
            <person name="Ruckert C."/>
        </authorList>
    </citation>
    <scope>NUCLEOTIDE SEQUENCE</scope>
    <source>
        <strain evidence="1">CGMCC 1.15725</strain>
    </source>
</reference>
<name>A0A8J2YPW7_9PROT</name>
<dbReference type="RefSeq" id="WP_189041835.1">
    <property type="nucleotide sequence ID" value="NZ_BMJQ01000001.1"/>
</dbReference>
<gene>
    <name evidence="1" type="ORF">GCM10011611_03640</name>
</gene>
<dbReference type="Proteomes" id="UP000646365">
    <property type="component" value="Unassembled WGS sequence"/>
</dbReference>
<evidence type="ECO:0008006" key="3">
    <source>
        <dbReference type="Google" id="ProtNLM"/>
    </source>
</evidence>
<evidence type="ECO:0000313" key="1">
    <source>
        <dbReference type="EMBL" id="GGF01376.1"/>
    </source>
</evidence>
<accession>A0A8J2YPW7</accession>
<dbReference type="EMBL" id="BMJQ01000001">
    <property type="protein sequence ID" value="GGF01376.1"/>
    <property type="molecule type" value="Genomic_DNA"/>
</dbReference>
<dbReference type="Gene3D" id="2.120.10.30">
    <property type="entry name" value="TolB, C-terminal domain"/>
    <property type="match status" value="1"/>
</dbReference>
<keyword evidence="2" id="KW-1185">Reference proteome</keyword>
<protein>
    <recommendedName>
        <fullName evidence="3">Gluconolaconase</fullName>
    </recommendedName>
</protein>
<reference evidence="1" key="2">
    <citation type="submission" date="2020-09" db="EMBL/GenBank/DDBJ databases">
        <authorList>
            <person name="Sun Q."/>
            <person name="Zhou Y."/>
        </authorList>
    </citation>
    <scope>NUCLEOTIDE SEQUENCE</scope>
    <source>
        <strain evidence="1">CGMCC 1.15725</strain>
    </source>
</reference>
<dbReference type="AlphaFoldDB" id="A0A8J2YPW7"/>